<gene>
    <name evidence="3" type="ORF">T440DRAFT_463633</name>
</gene>
<feature type="compositionally biased region" description="Polar residues" evidence="1">
    <location>
        <begin position="55"/>
        <end position="67"/>
    </location>
</feature>
<keyword evidence="2" id="KW-1133">Transmembrane helix</keyword>
<accession>A0A6A7BM96</accession>
<dbReference type="EMBL" id="MU006289">
    <property type="protein sequence ID" value="KAF2856292.1"/>
    <property type="molecule type" value="Genomic_DNA"/>
</dbReference>
<feature type="transmembrane region" description="Helical" evidence="2">
    <location>
        <begin position="115"/>
        <end position="136"/>
    </location>
</feature>
<dbReference type="AlphaFoldDB" id="A0A6A7BM96"/>
<evidence type="ECO:0000256" key="1">
    <source>
        <dbReference type="SAM" id="MobiDB-lite"/>
    </source>
</evidence>
<keyword evidence="2" id="KW-0472">Membrane</keyword>
<reference evidence="3" key="1">
    <citation type="submission" date="2020-01" db="EMBL/GenBank/DDBJ databases">
        <authorList>
            <consortium name="DOE Joint Genome Institute"/>
            <person name="Haridas S."/>
            <person name="Albert R."/>
            <person name="Binder M."/>
            <person name="Bloem J."/>
            <person name="Labutti K."/>
            <person name="Salamov A."/>
            <person name="Andreopoulos B."/>
            <person name="Baker S.E."/>
            <person name="Barry K."/>
            <person name="Bills G."/>
            <person name="Bluhm B.H."/>
            <person name="Cannon C."/>
            <person name="Castanera R."/>
            <person name="Culley D.E."/>
            <person name="Daum C."/>
            <person name="Ezra D."/>
            <person name="Gonzalez J.B."/>
            <person name="Henrissat B."/>
            <person name="Kuo A."/>
            <person name="Liang C."/>
            <person name="Lipzen A."/>
            <person name="Lutzoni F."/>
            <person name="Magnuson J."/>
            <person name="Mondo S."/>
            <person name="Nolan M."/>
            <person name="Ohm R."/>
            <person name="Pangilinan J."/>
            <person name="Park H.-J."/>
            <person name="Ramirez L."/>
            <person name="Alfaro M."/>
            <person name="Sun H."/>
            <person name="Tritt A."/>
            <person name="Yoshinaga Y."/>
            <person name="Zwiers L.-H."/>
            <person name="Turgeon B.G."/>
            <person name="Goodwin S.B."/>
            <person name="Spatafora J.W."/>
            <person name="Crous P.W."/>
            <person name="Grigoriev I.V."/>
        </authorList>
    </citation>
    <scope>NUCLEOTIDE SEQUENCE</scope>
    <source>
        <strain evidence="3">IPT5</strain>
    </source>
</reference>
<evidence type="ECO:0000313" key="4">
    <source>
        <dbReference type="Proteomes" id="UP000799423"/>
    </source>
</evidence>
<dbReference type="Proteomes" id="UP000799423">
    <property type="component" value="Unassembled WGS sequence"/>
</dbReference>
<keyword evidence="4" id="KW-1185">Reference proteome</keyword>
<evidence type="ECO:0000313" key="3">
    <source>
        <dbReference type="EMBL" id="KAF2856292.1"/>
    </source>
</evidence>
<sequence>MRGAIPPVLGKSTAKHTRPVLGTCIHTHTHTHRVVVTHGKRDNGRQTPPPDPSGFTRSQIPKAKNSTHGFASYRRCVQSGFSDFIASISRYASQRILAFSHWFEKRRKKRGAGTIVALFEKGWLYLSILFVLTFPAQHSARDLFRISHSQYFGFGLHVQFPVMYLWHVVGWRVLALVPATATATATATALHCTALQTSLSLEKGSHRFSVFPTDNNNDRGLELITIKGYNDGSVLNQ</sequence>
<feature type="region of interest" description="Disordered" evidence="1">
    <location>
        <begin position="32"/>
        <end position="67"/>
    </location>
</feature>
<organism evidence="3 4">
    <name type="scientific">Plenodomus tracheiphilus IPT5</name>
    <dbReference type="NCBI Taxonomy" id="1408161"/>
    <lineage>
        <taxon>Eukaryota</taxon>
        <taxon>Fungi</taxon>
        <taxon>Dikarya</taxon>
        <taxon>Ascomycota</taxon>
        <taxon>Pezizomycotina</taxon>
        <taxon>Dothideomycetes</taxon>
        <taxon>Pleosporomycetidae</taxon>
        <taxon>Pleosporales</taxon>
        <taxon>Pleosporineae</taxon>
        <taxon>Leptosphaeriaceae</taxon>
        <taxon>Plenodomus</taxon>
    </lineage>
</organism>
<protein>
    <submittedName>
        <fullName evidence="3">Uncharacterized protein</fullName>
    </submittedName>
</protein>
<name>A0A6A7BM96_9PLEO</name>
<evidence type="ECO:0000256" key="2">
    <source>
        <dbReference type="SAM" id="Phobius"/>
    </source>
</evidence>
<proteinExistence type="predicted"/>
<keyword evidence="2" id="KW-0812">Transmembrane</keyword>